<dbReference type="InterPro" id="IPR000182">
    <property type="entry name" value="GNAT_dom"/>
</dbReference>
<name>A0A2K8KEG0_9RHOB</name>
<dbReference type="CDD" id="cd04301">
    <property type="entry name" value="NAT_SF"/>
    <property type="match status" value="1"/>
</dbReference>
<sequence>MIREATATDAEQITAFLQPHIETSMFLLSNLEQHGIGTSDHPHATRYFLYEAGTKIHGVFGVTQNGYLMCQHPRLCLATARGYLARIEGTTVQGMTGDSDQVSQFIDALPSLRDTWLLNRVEPLFTLDLATLQAPVSRLSLPKQNDSMMLEGWFEQLLIETGIASGENTRHLATLRTREAIAGTGTRIYCGEDRAPIGMTSVNARAGDCVQIGGVFVRPDCRGQGHAGRMVAAQLAELRDSGTQTAVLFAASDAAAKAYTRIGFRRVGDYRVAMLNEACTLGATA</sequence>
<dbReference type="EMBL" id="CP024899">
    <property type="protein sequence ID" value="ATX65158.1"/>
    <property type="molecule type" value="Genomic_DNA"/>
</dbReference>
<dbReference type="Pfam" id="PF13673">
    <property type="entry name" value="Acetyltransf_10"/>
    <property type="match status" value="1"/>
</dbReference>
<feature type="domain" description="N-acetyltransferase" evidence="3">
    <location>
        <begin position="137"/>
        <end position="285"/>
    </location>
</feature>
<protein>
    <recommendedName>
        <fullName evidence="3">N-acetyltransferase domain-containing protein</fullName>
    </recommendedName>
</protein>
<gene>
    <name evidence="4" type="ORF">BG454_04380</name>
</gene>
<dbReference type="STRING" id="441209.GCA_001870665_03607"/>
<proteinExistence type="predicted"/>
<dbReference type="SUPFAM" id="SSF55729">
    <property type="entry name" value="Acyl-CoA N-acyltransferases (Nat)"/>
    <property type="match status" value="1"/>
</dbReference>
<dbReference type="KEGG" id="rbg:BG454_04380"/>
<evidence type="ECO:0000256" key="1">
    <source>
        <dbReference type="ARBA" id="ARBA00022679"/>
    </source>
</evidence>
<evidence type="ECO:0000256" key="2">
    <source>
        <dbReference type="ARBA" id="ARBA00023315"/>
    </source>
</evidence>
<dbReference type="GO" id="GO:0016747">
    <property type="term" value="F:acyltransferase activity, transferring groups other than amino-acyl groups"/>
    <property type="evidence" value="ECO:0007669"/>
    <property type="project" value="InterPro"/>
</dbReference>
<dbReference type="AlphaFoldDB" id="A0A2K8KEG0"/>
<accession>A0A2K8KEG0</accession>
<dbReference type="Proteomes" id="UP000228948">
    <property type="component" value="Chromosome"/>
</dbReference>
<keyword evidence="2" id="KW-0012">Acyltransferase</keyword>
<dbReference type="PANTHER" id="PTHR43877">
    <property type="entry name" value="AMINOALKYLPHOSPHONATE N-ACETYLTRANSFERASE-RELATED-RELATED"/>
    <property type="match status" value="1"/>
</dbReference>
<evidence type="ECO:0000259" key="3">
    <source>
        <dbReference type="PROSITE" id="PS51186"/>
    </source>
</evidence>
<evidence type="ECO:0000313" key="4">
    <source>
        <dbReference type="EMBL" id="ATX65158.1"/>
    </source>
</evidence>
<dbReference type="InterPro" id="IPR016181">
    <property type="entry name" value="Acyl_CoA_acyltransferase"/>
</dbReference>
<dbReference type="RefSeq" id="WP_100319092.1">
    <property type="nucleotide sequence ID" value="NZ_CP024899.1"/>
</dbReference>
<dbReference type="PROSITE" id="PS51186">
    <property type="entry name" value="GNAT"/>
    <property type="match status" value="1"/>
</dbReference>
<dbReference type="Gene3D" id="3.40.630.30">
    <property type="match status" value="1"/>
</dbReference>
<keyword evidence="5" id="KW-1185">Reference proteome</keyword>
<dbReference type="InterPro" id="IPR050832">
    <property type="entry name" value="Bact_Acetyltransf"/>
</dbReference>
<organism evidence="4 5">
    <name type="scientific">Roseinatronobacter bogoriensis subsp. barguzinensis</name>
    <dbReference type="NCBI Taxonomy" id="441209"/>
    <lineage>
        <taxon>Bacteria</taxon>
        <taxon>Pseudomonadati</taxon>
        <taxon>Pseudomonadota</taxon>
        <taxon>Alphaproteobacteria</taxon>
        <taxon>Rhodobacterales</taxon>
        <taxon>Paracoccaceae</taxon>
        <taxon>Roseinatronobacter</taxon>
    </lineage>
</organism>
<reference evidence="4 5" key="1">
    <citation type="submission" date="2017-11" db="EMBL/GenBank/DDBJ databases">
        <title>Revised Sequence and Annotation of the Rhodobaca barguzinensis strain alga05 Genome.</title>
        <authorList>
            <person name="Kopejtka K."/>
            <person name="Tomasch J.M."/>
            <person name="Bunk B."/>
            <person name="Koblizek M."/>
        </authorList>
    </citation>
    <scope>NUCLEOTIDE SEQUENCE [LARGE SCALE GENOMIC DNA]</scope>
    <source>
        <strain evidence="5">alga05</strain>
    </source>
</reference>
<dbReference type="OrthoDB" id="7365268at2"/>
<keyword evidence="1" id="KW-0808">Transferase</keyword>
<evidence type="ECO:0000313" key="5">
    <source>
        <dbReference type="Proteomes" id="UP000228948"/>
    </source>
</evidence>